<feature type="domain" description="Biogenesis factor required for ATP synthase 1-like C-terminal" evidence="2">
    <location>
        <begin position="143"/>
        <end position="287"/>
    </location>
</feature>
<evidence type="ECO:0000259" key="1">
    <source>
        <dbReference type="Pfam" id="PF12204"/>
    </source>
</evidence>
<dbReference type="EMBL" id="QBMC01000087">
    <property type="protein sequence ID" value="PZO15788.1"/>
    <property type="molecule type" value="Genomic_DNA"/>
</dbReference>
<dbReference type="Proteomes" id="UP000249354">
    <property type="component" value="Unassembled WGS sequence"/>
</dbReference>
<reference evidence="3 4" key="2">
    <citation type="submission" date="2018-06" db="EMBL/GenBank/DDBJ databases">
        <title>Metagenomic assembly of (sub)arctic Cyanobacteria and their associated microbiome from non-axenic cultures.</title>
        <authorList>
            <person name="Baurain D."/>
        </authorList>
    </citation>
    <scope>NUCLEOTIDE SEQUENCE [LARGE SCALE GENOMIC DNA]</scope>
    <source>
        <strain evidence="3">ULC129bin1</strain>
    </source>
</reference>
<accession>A0A2W4W9G3</accession>
<dbReference type="InterPro" id="IPR012674">
    <property type="entry name" value="Calycin"/>
</dbReference>
<evidence type="ECO:0000313" key="3">
    <source>
        <dbReference type="EMBL" id="PZO15788.1"/>
    </source>
</evidence>
<protein>
    <submittedName>
        <fullName evidence="3">Uncharacterized protein</fullName>
    </submittedName>
</protein>
<gene>
    <name evidence="3" type="ORF">DCF25_13105</name>
</gene>
<dbReference type="Pfam" id="PF12204">
    <property type="entry name" value="DUF3598_N"/>
    <property type="match status" value="1"/>
</dbReference>
<dbReference type="Gene3D" id="2.40.128.20">
    <property type="match status" value="2"/>
</dbReference>
<evidence type="ECO:0000313" key="4">
    <source>
        <dbReference type="Proteomes" id="UP000249354"/>
    </source>
</evidence>
<evidence type="ECO:0000259" key="2">
    <source>
        <dbReference type="Pfam" id="PF21053"/>
    </source>
</evidence>
<proteinExistence type="predicted"/>
<dbReference type="SUPFAM" id="SSF50814">
    <property type="entry name" value="Lipocalins"/>
    <property type="match status" value="2"/>
</dbReference>
<feature type="domain" description="DUF3598" evidence="1">
    <location>
        <begin position="1"/>
        <end position="138"/>
    </location>
</feature>
<dbReference type="InterPro" id="IPR048378">
    <property type="entry name" value="BFA1-like_C"/>
</dbReference>
<comment type="caution">
    <text evidence="3">The sequence shown here is derived from an EMBL/GenBank/DDBJ whole genome shotgun (WGS) entry which is preliminary data.</text>
</comment>
<dbReference type="AlphaFoldDB" id="A0A2W4W9G3"/>
<dbReference type="InterPro" id="IPR022017">
    <property type="entry name" value="BFA1-like_DUF3598"/>
</dbReference>
<organism evidence="3 4">
    <name type="scientific">Leptolyngbya foveolarum</name>
    <dbReference type="NCBI Taxonomy" id="47253"/>
    <lineage>
        <taxon>Bacteria</taxon>
        <taxon>Bacillati</taxon>
        <taxon>Cyanobacteriota</taxon>
        <taxon>Cyanophyceae</taxon>
        <taxon>Leptolyngbyales</taxon>
        <taxon>Leptolyngbyaceae</taxon>
        <taxon>Leptolyngbya group</taxon>
        <taxon>Leptolyngbya</taxon>
    </lineage>
</organism>
<dbReference type="Pfam" id="PF21053">
    <property type="entry name" value="BFA1_C"/>
    <property type="match status" value="1"/>
</dbReference>
<sequence length="295" mass="33177">MKSQWECIRQNVGTWYGSFTQFSADGKQVKDTPSVLTLEETEPDEKMQLTLKRTPPGESTHTVRRTFSAPGPAPYVYFFESGAFSQGASQWTAFKQFGAEMSIKVGDRRVRFVVMYESTAEGTSRLDYVTLIRETREEDAQFEQPALMVRSLFGQWKGQVEVLNAAMNPLSKGNSGWQFKNSTLTSRERFDEGEQSVSLSGEEANLEADEPVILQGALPYQLMPLPNGAYCLAPQTICKGEAFRVEVGWLQGEGERTSDEDVSRTRLIRYYDAQGVWTHTALIEDRRQDSSSEAA</sequence>
<reference evidence="4" key="1">
    <citation type="submission" date="2018-04" db="EMBL/GenBank/DDBJ databases">
        <authorList>
            <person name="Cornet L."/>
        </authorList>
    </citation>
    <scope>NUCLEOTIDE SEQUENCE [LARGE SCALE GENOMIC DNA]</scope>
</reference>
<name>A0A2W4W9G3_9CYAN</name>